<evidence type="ECO:0000256" key="1">
    <source>
        <dbReference type="ARBA" id="ARBA00023015"/>
    </source>
</evidence>
<evidence type="ECO:0000256" key="2">
    <source>
        <dbReference type="ARBA" id="ARBA00023125"/>
    </source>
</evidence>
<dbReference type="Proteomes" id="UP000316968">
    <property type="component" value="Chromosome"/>
</dbReference>
<dbReference type="InterPro" id="IPR018060">
    <property type="entry name" value="HTH_AraC"/>
</dbReference>
<dbReference type="Gene3D" id="1.10.10.60">
    <property type="entry name" value="Homeodomain-like"/>
    <property type="match status" value="2"/>
</dbReference>
<dbReference type="PANTHER" id="PTHR43280">
    <property type="entry name" value="ARAC-FAMILY TRANSCRIPTIONAL REGULATOR"/>
    <property type="match status" value="1"/>
</dbReference>
<evidence type="ECO:0000259" key="4">
    <source>
        <dbReference type="PROSITE" id="PS01124"/>
    </source>
</evidence>
<dbReference type="KEGG" id="saca:FFV09_12145"/>
<dbReference type="OrthoDB" id="2644630at2"/>
<sequence length="261" mass="30935">MPRVEHVYQDNGAQWYEQAENGRDCHMLTLATYGKCIYWVDGERHLMERGDVLLIPAHTPYYGKSVPTLSHTKTVVGFTVSAEDAGVLPLLRREHPYKRRLGRYESVHDRIRVLREQWNERPSYYELMAQSILTELLIDISREYDRGQIHGEKQRHVEQMKRYIERHYREKITKEVLGETIDRTPNYAASLFKEISGRTISECVHRQRMKRAVYMLEESRLNAAEIAEFLGYKDASYFYRMFKKITGRSPSELLKDRRRDG</sequence>
<keyword evidence="2" id="KW-0238">DNA-binding</keyword>
<dbReference type="SUPFAM" id="SSF46689">
    <property type="entry name" value="Homeodomain-like"/>
    <property type="match status" value="1"/>
</dbReference>
<organism evidence="5 6">
    <name type="scientific">Saccharibacillus brassicae</name>
    <dbReference type="NCBI Taxonomy" id="2583377"/>
    <lineage>
        <taxon>Bacteria</taxon>
        <taxon>Bacillati</taxon>
        <taxon>Bacillota</taxon>
        <taxon>Bacilli</taxon>
        <taxon>Bacillales</taxon>
        <taxon>Paenibacillaceae</taxon>
        <taxon>Saccharibacillus</taxon>
    </lineage>
</organism>
<evidence type="ECO:0000313" key="5">
    <source>
        <dbReference type="EMBL" id="QDH21526.1"/>
    </source>
</evidence>
<name>A0A4Y6UYN5_SACBS</name>
<keyword evidence="3" id="KW-0804">Transcription</keyword>
<dbReference type="SMART" id="SM00342">
    <property type="entry name" value="HTH_ARAC"/>
    <property type="match status" value="1"/>
</dbReference>
<feature type="domain" description="HTH araC/xylS-type" evidence="4">
    <location>
        <begin position="158"/>
        <end position="256"/>
    </location>
</feature>
<protein>
    <submittedName>
        <fullName evidence="5">Helix-turn-helix domain-containing protein</fullName>
    </submittedName>
</protein>
<dbReference type="RefSeq" id="WP_141448071.1">
    <property type="nucleotide sequence ID" value="NZ_CP041217.1"/>
</dbReference>
<evidence type="ECO:0000313" key="6">
    <source>
        <dbReference type="Proteomes" id="UP000316968"/>
    </source>
</evidence>
<dbReference type="GO" id="GO:0043565">
    <property type="term" value="F:sequence-specific DNA binding"/>
    <property type="evidence" value="ECO:0007669"/>
    <property type="project" value="InterPro"/>
</dbReference>
<dbReference type="AlphaFoldDB" id="A0A4Y6UYN5"/>
<dbReference type="InterPro" id="IPR037923">
    <property type="entry name" value="HTH-like"/>
</dbReference>
<evidence type="ECO:0000256" key="3">
    <source>
        <dbReference type="ARBA" id="ARBA00023163"/>
    </source>
</evidence>
<dbReference type="Pfam" id="PF02311">
    <property type="entry name" value="AraC_binding"/>
    <property type="match status" value="1"/>
</dbReference>
<dbReference type="PANTHER" id="PTHR43280:SF2">
    <property type="entry name" value="HTH-TYPE TRANSCRIPTIONAL REGULATOR EXSA"/>
    <property type="match status" value="1"/>
</dbReference>
<proteinExistence type="predicted"/>
<reference evidence="5 6" key="1">
    <citation type="submission" date="2019-06" db="EMBL/GenBank/DDBJ databases">
        <title>Saccharibacillus brassicae sp. nov., an endophytic bacterium isolated from Chinese cabbage seeds (Brassica pekinensis).</title>
        <authorList>
            <person name="Jiang L."/>
            <person name="Lee J."/>
            <person name="Kim S.W."/>
        </authorList>
    </citation>
    <scope>NUCLEOTIDE SEQUENCE [LARGE SCALE GENOMIC DNA]</scope>
    <source>
        <strain evidence="6">KCTC 43072 / ATSA2</strain>
    </source>
</reference>
<keyword evidence="6" id="KW-1185">Reference proteome</keyword>
<accession>A0A4Y6UYN5</accession>
<dbReference type="InterPro" id="IPR003313">
    <property type="entry name" value="AraC-bd"/>
</dbReference>
<dbReference type="GO" id="GO:0003700">
    <property type="term" value="F:DNA-binding transcription factor activity"/>
    <property type="evidence" value="ECO:0007669"/>
    <property type="project" value="InterPro"/>
</dbReference>
<dbReference type="SUPFAM" id="SSF51215">
    <property type="entry name" value="Regulatory protein AraC"/>
    <property type="match status" value="1"/>
</dbReference>
<dbReference type="EMBL" id="CP041217">
    <property type="protein sequence ID" value="QDH21526.1"/>
    <property type="molecule type" value="Genomic_DNA"/>
</dbReference>
<gene>
    <name evidence="5" type="ORF">FFV09_12145</name>
</gene>
<dbReference type="InterPro" id="IPR009057">
    <property type="entry name" value="Homeodomain-like_sf"/>
</dbReference>
<dbReference type="PROSITE" id="PS01124">
    <property type="entry name" value="HTH_ARAC_FAMILY_2"/>
    <property type="match status" value="1"/>
</dbReference>
<dbReference type="Pfam" id="PF12833">
    <property type="entry name" value="HTH_18"/>
    <property type="match status" value="1"/>
</dbReference>
<keyword evidence="1" id="KW-0805">Transcription regulation</keyword>